<gene>
    <name evidence="1" type="ORF">S06H3_29554</name>
</gene>
<dbReference type="SUPFAM" id="SSF52980">
    <property type="entry name" value="Restriction endonuclease-like"/>
    <property type="match status" value="1"/>
</dbReference>
<dbReference type="AlphaFoldDB" id="X1NTP4"/>
<organism evidence="1">
    <name type="scientific">marine sediment metagenome</name>
    <dbReference type="NCBI Taxonomy" id="412755"/>
    <lineage>
        <taxon>unclassified sequences</taxon>
        <taxon>metagenomes</taxon>
        <taxon>ecological metagenomes</taxon>
    </lineage>
</organism>
<reference evidence="1" key="1">
    <citation type="journal article" date="2014" name="Front. Microbiol.">
        <title>High frequency of phylogenetically diverse reductive dehalogenase-homologous genes in deep subseafloor sedimentary metagenomes.</title>
        <authorList>
            <person name="Kawai M."/>
            <person name="Futagami T."/>
            <person name="Toyoda A."/>
            <person name="Takaki Y."/>
            <person name="Nishi S."/>
            <person name="Hori S."/>
            <person name="Arai W."/>
            <person name="Tsubouchi T."/>
            <person name="Morono Y."/>
            <person name="Uchiyama I."/>
            <person name="Ito T."/>
            <person name="Fujiyama A."/>
            <person name="Inagaki F."/>
            <person name="Takami H."/>
        </authorList>
    </citation>
    <scope>NUCLEOTIDE SEQUENCE</scope>
    <source>
        <strain evidence="1">Expedition CK06-06</strain>
    </source>
</reference>
<feature type="non-terminal residue" evidence="1">
    <location>
        <position position="119"/>
    </location>
</feature>
<dbReference type="EMBL" id="BARV01017323">
    <property type="protein sequence ID" value="GAI22014.1"/>
    <property type="molecule type" value="Genomic_DNA"/>
</dbReference>
<dbReference type="InterPro" id="IPR011856">
    <property type="entry name" value="tRNA_endonuc-like_dom_sf"/>
</dbReference>
<protein>
    <submittedName>
        <fullName evidence="1">Uncharacterized protein</fullName>
    </submittedName>
</protein>
<comment type="caution">
    <text evidence="1">The sequence shown here is derived from an EMBL/GenBank/DDBJ whole genome shotgun (WGS) entry which is preliminary data.</text>
</comment>
<dbReference type="InterPro" id="IPR003509">
    <property type="entry name" value="UPF0102_YraN-like"/>
</dbReference>
<dbReference type="Gene3D" id="3.40.1350.10">
    <property type="match status" value="1"/>
</dbReference>
<dbReference type="Pfam" id="PF02021">
    <property type="entry name" value="UPF0102"/>
    <property type="match status" value="1"/>
</dbReference>
<proteinExistence type="predicted"/>
<accession>X1NTP4</accession>
<name>X1NTP4_9ZZZZ</name>
<sequence>MWQILQKNEESEHMKIEEYRNRFPIIKRGMNYQATCGIGILPDVGVQAIEDVKGTSTEIPEVNFDNFLNAHEELKAEFAKIINAEPGEIDIIAQQKDYIVFIEVRTKSSLDFGSPEESI</sequence>
<dbReference type="GO" id="GO:0003676">
    <property type="term" value="F:nucleic acid binding"/>
    <property type="evidence" value="ECO:0007669"/>
    <property type="project" value="InterPro"/>
</dbReference>
<dbReference type="InterPro" id="IPR011335">
    <property type="entry name" value="Restrct_endonuc-II-like"/>
</dbReference>
<evidence type="ECO:0000313" key="1">
    <source>
        <dbReference type="EMBL" id="GAI22014.1"/>
    </source>
</evidence>